<dbReference type="Pfam" id="PF01546">
    <property type="entry name" value="Peptidase_M20"/>
    <property type="match status" value="1"/>
</dbReference>
<dbReference type="PANTHER" id="PTHR43808">
    <property type="entry name" value="ACETYLORNITHINE DEACETYLASE"/>
    <property type="match status" value="1"/>
</dbReference>
<comment type="cofactor">
    <cofactor evidence="1">
        <name>Zn(2+)</name>
        <dbReference type="ChEBI" id="CHEBI:29105"/>
    </cofactor>
</comment>
<dbReference type="InterPro" id="IPR050072">
    <property type="entry name" value="Peptidase_M20A"/>
</dbReference>
<dbReference type="OrthoDB" id="9809784at2"/>
<evidence type="ECO:0000256" key="7">
    <source>
        <dbReference type="ARBA" id="ARBA00022723"/>
    </source>
</evidence>
<reference evidence="12 13" key="1">
    <citation type="submission" date="2014-11" db="EMBL/GenBank/DDBJ databases">
        <title>Genome of a novel goose pathogen.</title>
        <authorList>
            <person name="Hansen C.M."/>
            <person name="Hueffer K."/>
            <person name="Choi S.C."/>
        </authorList>
    </citation>
    <scope>NUCLEOTIDE SEQUENCE [LARGE SCALE GENOMIC DNA]</scope>
    <source>
        <strain evidence="12 13">KH1503</strain>
    </source>
</reference>
<feature type="domain" description="Peptidase M20 dimerisation" evidence="11">
    <location>
        <begin position="172"/>
        <end position="283"/>
    </location>
</feature>
<dbReference type="NCBIfam" id="NF005710">
    <property type="entry name" value="PRK07522.1"/>
    <property type="match status" value="1"/>
</dbReference>
<dbReference type="GO" id="GO:0006526">
    <property type="term" value="P:L-arginine biosynthetic process"/>
    <property type="evidence" value="ECO:0007669"/>
    <property type="project" value="UniProtKB-KW"/>
</dbReference>
<dbReference type="STRING" id="1470200.PL75_01005"/>
<evidence type="ECO:0000256" key="10">
    <source>
        <dbReference type="ARBA" id="ARBA00023285"/>
    </source>
</evidence>
<dbReference type="Proteomes" id="UP000036027">
    <property type="component" value="Unassembled WGS sequence"/>
</dbReference>
<keyword evidence="4" id="KW-0963">Cytoplasm</keyword>
<dbReference type="CDD" id="cd03894">
    <property type="entry name" value="M20_ArgE"/>
    <property type="match status" value="1"/>
</dbReference>
<dbReference type="FunFam" id="3.30.70.360:FF:000003">
    <property type="entry name" value="Acetylornithine deacetylase"/>
    <property type="match status" value="1"/>
</dbReference>
<keyword evidence="8 12" id="KW-0378">Hydrolase</keyword>
<dbReference type="GO" id="GO:0005737">
    <property type="term" value="C:cytoplasm"/>
    <property type="evidence" value="ECO:0007669"/>
    <property type="project" value="UniProtKB-SubCell"/>
</dbReference>
<dbReference type="PATRIC" id="fig|1470200.3.peg.233"/>
<keyword evidence="9" id="KW-0862">Zinc</keyword>
<evidence type="ECO:0000256" key="8">
    <source>
        <dbReference type="ARBA" id="ARBA00022801"/>
    </source>
</evidence>
<evidence type="ECO:0000256" key="2">
    <source>
        <dbReference type="ARBA" id="ARBA00004496"/>
    </source>
</evidence>
<evidence type="ECO:0000259" key="11">
    <source>
        <dbReference type="Pfam" id="PF07687"/>
    </source>
</evidence>
<dbReference type="SUPFAM" id="SSF53187">
    <property type="entry name" value="Zn-dependent exopeptidases"/>
    <property type="match status" value="1"/>
</dbReference>
<evidence type="ECO:0000256" key="3">
    <source>
        <dbReference type="ARBA" id="ARBA00005691"/>
    </source>
</evidence>
<dbReference type="NCBIfam" id="TIGR01892">
    <property type="entry name" value="AcOrn-deacetyl"/>
    <property type="match status" value="1"/>
</dbReference>
<dbReference type="InterPro" id="IPR002933">
    <property type="entry name" value="Peptidase_M20"/>
</dbReference>
<sequence length="385" mass="42217">MNTVDRLSRLIAFDTTSRLSNLNLIRDCADYLDSFGLKPWLAYNADQTKANLFVTVPAANGSTEGGLIFSGHTDVVPTDGQKWLSDPYQADIRDGRLYGRGSADMKGFIASVLAAVPDMVSARLDKPLHIALSYDEEIGCLGAPVMIGELQRRGLSPEYCIVGEPTSMRMVVAHKGIHTFRCCVHGKAVHSSLTPQGVNAIEYAAKLIVFINDLAGRLKQRHDNDPDYDVPFSTLSVNTIGGGIASNIVPQLCEFEFDYRNLPHMTPADIVGPIETYIREVLEPQMKVIDAACGIEMKHGENVPAMPEAEARLLHDLISRLVEDSRRLKVAYATEGGQFQQAGIHTVICGPGSIEQAHKPDEYVELAQLDRCDAFLRKLIAAYSC</sequence>
<comment type="caution">
    <text evidence="12">The sequence shown here is derived from an EMBL/GenBank/DDBJ whole genome shotgun (WGS) entry which is preliminary data.</text>
</comment>
<organism evidence="12 13">
    <name type="scientific">Neisseria arctica</name>
    <dbReference type="NCBI Taxonomy" id="1470200"/>
    <lineage>
        <taxon>Bacteria</taxon>
        <taxon>Pseudomonadati</taxon>
        <taxon>Pseudomonadota</taxon>
        <taxon>Betaproteobacteria</taxon>
        <taxon>Neisseriales</taxon>
        <taxon>Neisseriaceae</taxon>
        <taxon>Neisseria</taxon>
    </lineage>
</organism>
<dbReference type="InterPro" id="IPR001261">
    <property type="entry name" value="ArgE/DapE_CS"/>
</dbReference>
<dbReference type="SUPFAM" id="SSF55031">
    <property type="entry name" value="Bacterial exopeptidase dimerisation domain"/>
    <property type="match status" value="1"/>
</dbReference>
<dbReference type="Gene3D" id="3.40.630.10">
    <property type="entry name" value="Zn peptidases"/>
    <property type="match status" value="1"/>
</dbReference>
<evidence type="ECO:0000256" key="6">
    <source>
        <dbReference type="ARBA" id="ARBA00022605"/>
    </source>
</evidence>
<proteinExistence type="inferred from homology"/>
<evidence type="ECO:0000313" key="12">
    <source>
        <dbReference type="EMBL" id="KLT73943.1"/>
    </source>
</evidence>
<dbReference type="Pfam" id="PF07687">
    <property type="entry name" value="M20_dimer"/>
    <property type="match status" value="1"/>
</dbReference>
<dbReference type="GO" id="GO:0008777">
    <property type="term" value="F:acetylornithine deacetylase activity"/>
    <property type="evidence" value="ECO:0007669"/>
    <property type="project" value="UniProtKB-EC"/>
</dbReference>
<dbReference type="GO" id="GO:0046872">
    <property type="term" value="F:metal ion binding"/>
    <property type="evidence" value="ECO:0007669"/>
    <property type="project" value="UniProtKB-KW"/>
</dbReference>
<keyword evidence="5" id="KW-0055">Arginine biosynthesis</keyword>
<evidence type="ECO:0000313" key="13">
    <source>
        <dbReference type="Proteomes" id="UP000036027"/>
    </source>
</evidence>
<name>A0A0J1C6H3_9NEIS</name>
<dbReference type="InterPro" id="IPR010169">
    <property type="entry name" value="AcOrn-deacetyl"/>
</dbReference>
<evidence type="ECO:0000256" key="5">
    <source>
        <dbReference type="ARBA" id="ARBA00022571"/>
    </source>
</evidence>
<evidence type="ECO:0000256" key="1">
    <source>
        <dbReference type="ARBA" id="ARBA00001947"/>
    </source>
</evidence>
<dbReference type="AlphaFoldDB" id="A0A0J1C6H3"/>
<comment type="similarity">
    <text evidence="3">Belongs to the peptidase M20A family. ArgE subfamily.</text>
</comment>
<keyword evidence="10" id="KW-0170">Cobalt</keyword>
<dbReference type="EC" id="3.5.1.16" evidence="12"/>
<accession>A0A0J1C6H3</accession>
<dbReference type="PROSITE" id="PS00759">
    <property type="entry name" value="ARGE_DAPE_CPG2_2"/>
    <property type="match status" value="1"/>
</dbReference>
<evidence type="ECO:0000256" key="9">
    <source>
        <dbReference type="ARBA" id="ARBA00022833"/>
    </source>
</evidence>
<keyword evidence="6" id="KW-0028">Amino-acid biosynthesis</keyword>
<gene>
    <name evidence="12" type="ORF">PL75_01005</name>
</gene>
<dbReference type="RefSeq" id="WP_047760037.1">
    <property type="nucleotide sequence ID" value="NZ_CP091510.1"/>
</dbReference>
<dbReference type="Gene3D" id="3.30.70.360">
    <property type="match status" value="1"/>
</dbReference>
<dbReference type="InterPro" id="IPR011650">
    <property type="entry name" value="Peptidase_M20_dimer"/>
</dbReference>
<dbReference type="PANTHER" id="PTHR43808:SF31">
    <property type="entry name" value="N-ACETYL-L-CITRULLINE DEACETYLASE"/>
    <property type="match status" value="1"/>
</dbReference>
<comment type="subcellular location">
    <subcellularLocation>
        <location evidence="2">Cytoplasm</location>
    </subcellularLocation>
</comment>
<dbReference type="InterPro" id="IPR036264">
    <property type="entry name" value="Bact_exopeptidase_dim_dom"/>
</dbReference>
<dbReference type="EMBL" id="JTDO01000001">
    <property type="protein sequence ID" value="KLT73943.1"/>
    <property type="molecule type" value="Genomic_DNA"/>
</dbReference>
<protein>
    <submittedName>
        <fullName evidence="12">Acetylornithine deacetylase</fullName>
        <ecNumber evidence="12">3.5.1.16</ecNumber>
    </submittedName>
</protein>
<evidence type="ECO:0000256" key="4">
    <source>
        <dbReference type="ARBA" id="ARBA00022490"/>
    </source>
</evidence>
<keyword evidence="13" id="KW-1185">Reference proteome</keyword>
<keyword evidence="7" id="KW-0479">Metal-binding</keyword>